<feature type="domain" description="Methyltransferase type 11" evidence="1">
    <location>
        <begin position="52"/>
        <end position="149"/>
    </location>
</feature>
<keyword evidence="3" id="KW-1185">Reference proteome</keyword>
<gene>
    <name evidence="2" type="ORF">A33K_13889</name>
</gene>
<organism evidence="2 3">
    <name type="scientific">Burkholderia humptydooensis MSMB43</name>
    <dbReference type="NCBI Taxonomy" id="441157"/>
    <lineage>
        <taxon>Bacteria</taxon>
        <taxon>Pseudomonadati</taxon>
        <taxon>Pseudomonadota</taxon>
        <taxon>Betaproteobacteria</taxon>
        <taxon>Burkholderiales</taxon>
        <taxon>Burkholderiaceae</taxon>
        <taxon>Burkholderia</taxon>
        <taxon>pseudomallei group</taxon>
    </lineage>
</organism>
<dbReference type="SUPFAM" id="SSF53335">
    <property type="entry name" value="S-adenosyl-L-methionine-dependent methyltransferases"/>
    <property type="match status" value="1"/>
</dbReference>
<dbReference type="GO" id="GO:0032259">
    <property type="term" value="P:methylation"/>
    <property type="evidence" value="ECO:0007669"/>
    <property type="project" value="UniProtKB-KW"/>
</dbReference>
<dbReference type="Pfam" id="PF08241">
    <property type="entry name" value="Methyltransf_11"/>
    <property type="match status" value="1"/>
</dbReference>
<evidence type="ECO:0000313" key="3">
    <source>
        <dbReference type="Proteomes" id="UP000004682"/>
    </source>
</evidence>
<accession>A0ABN0GDF0</accession>
<protein>
    <submittedName>
        <fullName evidence="2">Methyltransferase, UbiE/COQ5 family protein</fullName>
    </submittedName>
</protein>
<dbReference type="EMBL" id="JH692061">
    <property type="protein sequence ID" value="EIP90299.1"/>
    <property type="molecule type" value="Genomic_DNA"/>
</dbReference>
<dbReference type="PANTHER" id="PTHR43591">
    <property type="entry name" value="METHYLTRANSFERASE"/>
    <property type="match status" value="1"/>
</dbReference>
<evidence type="ECO:0000259" key="1">
    <source>
        <dbReference type="Pfam" id="PF08241"/>
    </source>
</evidence>
<dbReference type="InterPro" id="IPR029063">
    <property type="entry name" value="SAM-dependent_MTases_sf"/>
</dbReference>
<dbReference type="Proteomes" id="UP000004682">
    <property type="component" value="Unassembled WGS sequence"/>
</dbReference>
<dbReference type="PANTHER" id="PTHR43591:SF24">
    <property type="entry name" value="2-METHOXY-6-POLYPRENYL-1,4-BENZOQUINOL METHYLASE, MITOCHONDRIAL"/>
    <property type="match status" value="1"/>
</dbReference>
<keyword evidence="2" id="KW-0808">Transferase</keyword>
<proteinExistence type="predicted"/>
<sequence>MTRNPPMKHHDRVADAFGTTASAYLTSAVHASGADLDTLAAEIGATPGARVLDLGCGAGHASFAAARGGAQEVIAYDLAPQMLATVEAAARERGLADVRIEQGAAERLPFADASFDWIVSRMSAHHWHDVPRALGEARRVLKPGGRVLFVDIAGADHPLVDTHLQTVELLRDASHVRDYRADEWLAFFAQAGFVARVRERWRLPIGFDGWVARMRTPDVRANAIRALWADAPDEVRAYFDVQPDGSFELDAVMIDAR</sequence>
<dbReference type="GO" id="GO:0008168">
    <property type="term" value="F:methyltransferase activity"/>
    <property type="evidence" value="ECO:0007669"/>
    <property type="project" value="UniProtKB-KW"/>
</dbReference>
<keyword evidence="2" id="KW-0489">Methyltransferase</keyword>
<name>A0ABN0GDF0_9BURK</name>
<reference evidence="3" key="1">
    <citation type="journal article" date="2012" name="J. Bacteriol.">
        <title>Revised Genome Sequence of Burkholderia thailandensis MSMB43 with Improved Annotation.</title>
        <authorList>
            <person name="Zhuo Y."/>
            <person name="Liu L."/>
            <person name="Wang Q."/>
            <person name="Liu X."/>
            <person name="Ren B."/>
            <person name="Liu M."/>
            <person name="Ni P."/>
            <person name="Cheng Y.Q."/>
            <person name="Zhang L."/>
        </authorList>
    </citation>
    <scope>NUCLEOTIDE SEQUENCE [LARGE SCALE GENOMIC DNA]</scope>
    <source>
        <strain evidence="3">MSMB43</strain>
    </source>
</reference>
<dbReference type="InterPro" id="IPR013216">
    <property type="entry name" value="Methyltransf_11"/>
</dbReference>
<dbReference type="CDD" id="cd02440">
    <property type="entry name" value="AdoMet_MTases"/>
    <property type="match status" value="1"/>
</dbReference>
<dbReference type="Gene3D" id="3.40.50.150">
    <property type="entry name" value="Vaccinia Virus protein VP39"/>
    <property type="match status" value="1"/>
</dbReference>
<evidence type="ECO:0000313" key="2">
    <source>
        <dbReference type="EMBL" id="EIP90299.1"/>
    </source>
</evidence>